<dbReference type="Proteomes" id="UP000824998">
    <property type="component" value="Unassembled WGS sequence"/>
</dbReference>
<feature type="region of interest" description="Disordered" evidence="1">
    <location>
        <begin position="144"/>
        <end position="290"/>
    </location>
</feature>
<feature type="compositionally biased region" description="Polar residues" evidence="1">
    <location>
        <begin position="207"/>
        <end position="242"/>
    </location>
</feature>
<feature type="compositionally biased region" description="Basic and acidic residues" evidence="1">
    <location>
        <begin position="259"/>
        <end position="272"/>
    </location>
</feature>
<organism evidence="2 3">
    <name type="scientific">Amylocarpus encephaloides</name>
    <dbReference type="NCBI Taxonomy" id="45428"/>
    <lineage>
        <taxon>Eukaryota</taxon>
        <taxon>Fungi</taxon>
        <taxon>Dikarya</taxon>
        <taxon>Ascomycota</taxon>
        <taxon>Pezizomycotina</taxon>
        <taxon>Leotiomycetes</taxon>
        <taxon>Helotiales</taxon>
        <taxon>Helotiales incertae sedis</taxon>
        <taxon>Amylocarpus</taxon>
    </lineage>
</organism>
<feature type="region of interest" description="Disordered" evidence="1">
    <location>
        <begin position="598"/>
        <end position="630"/>
    </location>
</feature>
<feature type="compositionally biased region" description="Pro residues" evidence="1">
    <location>
        <begin position="273"/>
        <end position="288"/>
    </location>
</feature>
<feature type="compositionally biased region" description="Acidic residues" evidence="1">
    <location>
        <begin position="618"/>
        <end position="630"/>
    </location>
</feature>
<feature type="compositionally biased region" description="Polar residues" evidence="1">
    <location>
        <begin position="541"/>
        <end position="550"/>
    </location>
</feature>
<accession>A0A9P7YT51</accession>
<evidence type="ECO:0000256" key="1">
    <source>
        <dbReference type="SAM" id="MobiDB-lite"/>
    </source>
</evidence>
<evidence type="ECO:0000313" key="3">
    <source>
        <dbReference type="Proteomes" id="UP000824998"/>
    </source>
</evidence>
<gene>
    <name evidence="2" type="ORF">BJ875DRAFT_538704</name>
</gene>
<comment type="caution">
    <text evidence="2">The sequence shown here is derived from an EMBL/GenBank/DDBJ whole genome shotgun (WGS) entry which is preliminary data.</text>
</comment>
<dbReference type="AlphaFoldDB" id="A0A9P7YT51"/>
<feature type="compositionally biased region" description="Basic residues" evidence="1">
    <location>
        <begin position="11"/>
        <end position="21"/>
    </location>
</feature>
<feature type="compositionally biased region" description="Polar residues" evidence="1">
    <location>
        <begin position="144"/>
        <end position="160"/>
    </location>
</feature>
<reference evidence="2" key="1">
    <citation type="journal article" date="2021" name="IMA Fungus">
        <title>Genomic characterization of three marine fungi, including Emericellopsis atlantica sp. nov. with signatures of a generalist lifestyle and marine biomass degradation.</title>
        <authorList>
            <person name="Hagestad O.C."/>
            <person name="Hou L."/>
            <person name="Andersen J.H."/>
            <person name="Hansen E.H."/>
            <person name="Altermark B."/>
            <person name="Li C."/>
            <person name="Kuhnert E."/>
            <person name="Cox R.J."/>
            <person name="Crous P.W."/>
            <person name="Spatafora J.W."/>
            <person name="Lail K."/>
            <person name="Amirebrahimi M."/>
            <person name="Lipzen A."/>
            <person name="Pangilinan J."/>
            <person name="Andreopoulos W."/>
            <person name="Hayes R.D."/>
            <person name="Ng V."/>
            <person name="Grigoriev I.V."/>
            <person name="Jackson S.A."/>
            <person name="Sutton T.D.S."/>
            <person name="Dobson A.D.W."/>
            <person name="Rama T."/>
        </authorList>
    </citation>
    <scope>NUCLEOTIDE SEQUENCE</scope>
    <source>
        <strain evidence="2">TRa018bII</strain>
    </source>
</reference>
<proteinExistence type="predicted"/>
<feature type="region of interest" description="Disordered" evidence="1">
    <location>
        <begin position="535"/>
        <end position="578"/>
    </location>
</feature>
<name>A0A9P7YT51_9HELO</name>
<keyword evidence="3" id="KW-1185">Reference proteome</keyword>
<evidence type="ECO:0000313" key="2">
    <source>
        <dbReference type="EMBL" id="KAG9239483.1"/>
    </source>
</evidence>
<dbReference type="EMBL" id="MU251358">
    <property type="protein sequence ID" value="KAG9239483.1"/>
    <property type="molecule type" value="Genomic_DNA"/>
</dbReference>
<feature type="compositionally biased region" description="Low complexity" evidence="1">
    <location>
        <begin position="166"/>
        <end position="184"/>
    </location>
</feature>
<feature type="region of interest" description="Disordered" evidence="1">
    <location>
        <begin position="1"/>
        <end position="21"/>
    </location>
</feature>
<sequence>MDRIPGSSCLTRRKRSSKRTTSRSRSFMQCFSFTISKNTLNKLVALCAGKQASNMFERNRLLKYFRTLPDITEASCSKCYNDQVWANTIGGSDTGVRRERPSLITPWKDPNAGVIYRYRNTPPSCKATLARDSLTFVCAHKLKSPSNSSGTGVDNHSSSAGPIEGNAANPVAPSSQSSQPPVASKRPVKLKPCLKSPLTADERRFGRTSSPKKVNNVGFTKSCFGNESRTSNGRPVLRTNSELGIASPPKPFPCRLQRMRFDPRTSEPEIKPPDPTQQPPARLPPPFKTAPGSVEPYKIYPQYCQIWDPSLYIVKSIEPSDPTLQWLRENGLSCQATLRPNTMSLVKNSEDDTSIRNMQAFVDRNNGSKVNQAAVEETLVALRSLKQPQMKLVIPSRNGRPTIIKRSIQSKPSMTTSRRQSQMAKDANAAYERSQAKKGKNVAPLMERGNTKRRSTAVPVKLTRDEISRQSAGARGIDGLAVLPDKKVGKTSPLKQVVTANNGVLEGQDIRAAAKDENKRAPGGESISLITRRLNEEKAQTTKFSGSTKAASGRQEQSDGDSSTLVEHPLPAVETGPKITVAGTSKCESPEVPVAVEAEASDVESEKSDISWNPAWLIEEDRDDPEPQGC</sequence>
<protein>
    <submittedName>
        <fullName evidence="2">Uncharacterized protein</fullName>
    </submittedName>
</protein>
<dbReference type="OrthoDB" id="10291890at2759"/>